<keyword evidence="10 11" id="KW-0539">Nucleus</keyword>
<comment type="subcellular location">
    <subcellularLocation>
        <location evidence="11">Cytoplasm</location>
    </subcellularLocation>
    <subcellularLocation>
        <location evidence="11">Nucleus</location>
    </subcellularLocation>
</comment>
<proteinExistence type="inferred from homology"/>
<keyword evidence="9 11" id="KW-0486">Methionine biosynthesis</keyword>
<comment type="catalytic activity">
    <reaction evidence="11">
        <text>1,2-dihydroxy-5-(methylsulfanyl)pent-1-en-3-one + O2 = 3-(methylsulfanyl)propanoate + CO + formate + 2 H(+)</text>
        <dbReference type="Rhea" id="RHEA:14161"/>
        <dbReference type="ChEBI" id="CHEBI:15378"/>
        <dbReference type="ChEBI" id="CHEBI:15379"/>
        <dbReference type="ChEBI" id="CHEBI:15740"/>
        <dbReference type="ChEBI" id="CHEBI:17245"/>
        <dbReference type="ChEBI" id="CHEBI:49016"/>
        <dbReference type="ChEBI" id="CHEBI:49252"/>
        <dbReference type="EC" id="1.13.11.53"/>
    </reaction>
</comment>
<dbReference type="Proteomes" id="UP000887577">
    <property type="component" value="Unplaced"/>
</dbReference>
<feature type="binding site" evidence="11">
    <location>
        <position position="89"/>
    </location>
    <ligand>
        <name>Ni(2+)</name>
        <dbReference type="ChEBI" id="CHEBI:49786"/>
        <note>for nickel-dependent acireductone dioxygenase activity</note>
    </ligand>
</feature>
<keyword evidence="7 11" id="KW-0560">Oxidoreductase</keyword>
<dbReference type="PANTHER" id="PTHR23418">
    <property type="entry name" value="ACIREDUCTONE DIOXYGENASE"/>
    <property type="match status" value="1"/>
</dbReference>
<dbReference type="HAMAP" id="MF_03154">
    <property type="entry name" value="Salvage_MtnD_euk"/>
    <property type="match status" value="1"/>
</dbReference>
<reference evidence="14" key="1">
    <citation type="submission" date="2022-11" db="UniProtKB">
        <authorList>
            <consortium name="WormBaseParasite"/>
        </authorList>
    </citation>
    <scope>IDENTIFICATION</scope>
</reference>
<evidence type="ECO:0000313" key="14">
    <source>
        <dbReference type="WBParaSite" id="PSU_v2.g3275.t1"/>
    </source>
</evidence>
<keyword evidence="3 11" id="KW-0533">Nickel</keyword>
<dbReference type="GO" id="GO:0005506">
    <property type="term" value="F:iron ion binding"/>
    <property type="evidence" value="ECO:0007669"/>
    <property type="project" value="UniProtKB-UniRule"/>
</dbReference>
<protein>
    <recommendedName>
        <fullName evidence="11">Acireductone dioxygenase</fullName>
    </recommendedName>
    <alternativeName>
        <fullName evidence="11">Acireductone dioxygenase (Fe(2+)-requiring)</fullName>
        <shortName evidence="11">ARD'</shortName>
        <shortName evidence="11">Fe-ARD</shortName>
        <ecNumber evidence="11">1.13.11.54</ecNumber>
    </alternativeName>
    <alternativeName>
        <fullName evidence="11">Acireductone dioxygenase (Ni(2+)-requiring)</fullName>
        <shortName evidence="11">ARD</shortName>
        <shortName evidence="11">Ni-ARD</shortName>
        <ecNumber evidence="11">1.13.11.53</ecNumber>
    </alternativeName>
</protein>
<dbReference type="Pfam" id="PF03079">
    <property type="entry name" value="ARD"/>
    <property type="match status" value="1"/>
</dbReference>
<feature type="binding site" evidence="11">
    <location>
        <position position="85"/>
    </location>
    <ligand>
        <name>Fe(2+)</name>
        <dbReference type="ChEBI" id="CHEBI:29033"/>
        <note>for iron-dependent acireductone dioxygenase activity</note>
    </ligand>
</feature>
<comment type="function">
    <text evidence="11">Catalyzes 2 different reactions between oxygen and the acireductone 1,2-dihydroxy-3-keto-5-methylthiopentene (DHK-MTPene) depending upon the metal bound in the active site. Fe-containing acireductone dioxygenase (Fe-ARD) produces formate and 2-keto-4-methylthiobutyrate (KMTB), the alpha-ketoacid precursor of methionine in the methionine recycle pathway. Ni-containing acireductone dioxygenase (Ni-ARD) produces methylthiopropionate, carbon monoxide and formate, and does not lie on the methionine recycle pathway.</text>
</comment>
<dbReference type="InterPro" id="IPR014710">
    <property type="entry name" value="RmlC-like_jellyroll"/>
</dbReference>
<evidence type="ECO:0000256" key="2">
    <source>
        <dbReference type="ARBA" id="ARBA00022490"/>
    </source>
</evidence>
<accession>A0A914YTF1</accession>
<evidence type="ECO:0000256" key="8">
    <source>
        <dbReference type="ARBA" id="ARBA00023004"/>
    </source>
</evidence>
<evidence type="ECO:0000256" key="3">
    <source>
        <dbReference type="ARBA" id="ARBA00022596"/>
    </source>
</evidence>
<evidence type="ECO:0000256" key="10">
    <source>
        <dbReference type="ARBA" id="ARBA00023242"/>
    </source>
</evidence>
<dbReference type="EC" id="1.13.11.53" evidence="11"/>
<comment type="pathway">
    <text evidence="11">Amino-acid biosynthesis; L-methionine biosynthesis via salvage pathway; L-methionine from S-methyl-5-thio-alpha-D-ribose 1-phosphate: step 5/6.</text>
</comment>
<dbReference type="FunFam" id="2.60.120.10:FF:000099">
    <property type="entry name" value="1,2-dihydroxy-3-keto-5-methylthiopentene dioxygenase"/>
    <property type="match status" value="1"/>
</dbReference>
<feature type="binding site" evidence="11">
    <location>
        <position position="83"/>
    </location>
    <ligand>
        <name>Fe(2+)</name>
        <dbReference type="ChEBI" id="CHEBI:29033"/>
        <note>for iron-dependent acireductone dioxygenase activity</note>
    </ligand>
</feature>
<feature type="binding site" evidence="11">
    <location>
        <position position="128"/>
    </location>
    <ligand>
        <name>Fe(2+)</name>
        <dbReference type="ChEBI" id="CHEBI:29033"/>
        <note>for iron-dependent acireductone dioxygenase activity</note>
    </ligand>
</feature>
<evidence type="ECO:0000256" key="4">
    <source>
        <dbReference type="ARBA" id="ARBA00022605"/>
    </source>
</evidence>
<feature type="compositionally biased region" description="Basic and acidic residues" evidence="12">
    <location>
        <begin position="162"/>
        <end position="175"/>
    </location>
</feature>
<keyword evidence="2 11" id="KW-0963">Cytoplasm</keyword>
<evidence type="ECO:0000256" key="1">
    <source>
        <dbReference type="ARBA" id="ARBA00000428"/>
    </source>
</evidence>
<dbReference type="InterPro" id="IPR004313">
    <property type="entry name" value="ARD"/>
</dbReference>
<dbReference type="SUPFAM" id="SSF51182">
    <property type="entry name" value="RmlC-like cupins"/>
    <property type="match status" value="1"/>
</dbReference>
<name>A0A914YTF1_9BILA</name>
<dbReference type="Gene3D" id="2.60.120.10">
    <property type="entry name" value="Jelly Rolls"/>
    <property type="match status" value="1"/>
</dbReference>
<sequence>MVKVWRMIDNVVDPRDQCQRNPPEPLKLEDLSEIGVLYYHVPEKSGLEKIAKERGYDSRDEITINREKMPNYDEKIKNFFEEHLHTDEEIRYIIDGHGYFDVRNKNDKWIRILSEPGDLLILPAGIYHRFTPDHDDYIHVTRLFQGLPKWEAHNRSNTTDSMNERKEYVQKIESN</sequence>
<keyword evidence="5 11" id="KW-0479">Metal-binding</keyword>
<evidence type="ECO:0000256" key="9">
    <source>
        <dbReference type="ARBA" id="ARBA00023167"/>
    </source>
</evidence>
<evidence type="ECO:0000256" key="12">
    <source>
        <dbReference type="SAM" id="MobiDB-lite"/>
    </source>
</evidence>
<feature type="binding site" evidence="11">
    <location>
        <position position="85"/>
    </location>
    <ligand>
        <name>Ni(2+)</name>
        <dbReference type="ChEBI" id="CHEBI:49786"/>
        <note>for nickel-dependent acireductone dioxygenase activity</note>
    </ligand>
</feature>
<feature type="region of interest" description="Disordered" evidence="12">
    <location>
        <begin position="155"/>
        <end position="175"/>
    </location>
</feature>
<feature type="binding site" evidence="11">
    <location>
        <position position="89"/>
    </location>
    <ligand>
        <name>Fe(2+)</name>
        <dbReference type="ChEBI" id="CHEBI:29033"/>
        <note>for iron-dependent acireductone dioxygenase activity</note>
    </ligand>
</feature>
<dbReference type="CDD" id="cd02232">
    <property type="entry name" value="cupin_ARD"/>
    <property type="match status" value="1"/>
</dbReference>
<feature type="binding site" evidence="11">
    <location>
        <position position="83"/>
    </location>
    <ligand>
        <name>Ni(2+)</name>
        <dbReference type="ChEBI" id="CHEBI:49786"/>
        <note>for nickel-dependent acireductone dioxygenase activity</note>
    </ligand>
</feature>
<dbReference type="InterPro" id="IPR027496">
    <property type="entry name" value="ARD_euk"/>
</dbReference>
<dbReference type="AlphaFoldDB" id="A0A914YTF1"/>
<comment type="cofactor">
    <cofactor evidence="11">
        <name>Fe(2+)</name>
        <dbReference type="ChEBI" id="CHEBI:29033"/>
    </cofactor>
    <cofactor evidence="11">
        <name>Ni(2+)</name>
        <dbReference type="ChEBI" id="CHEBI:49786"/>
    </cofactor>
    <text evidence="11">Binds either 1 Fe or Ni cation per monomer. Iron-binding promotes an acireductone dioxygenase reaction producing 2-keto-4-methylthiobutyrate, while nickel-binding promotes an acireductone dioxygenase reaction producing 3-(methylsulfanyl)propanoate.</text>
</comment>
<dbReference type="GO" id="GO:0005737">
    <property type="term" value="C:cytoplasm"/>
    <property type="evidence" value="ECO:0007669"/>
    <property type="project" value="UniProtKB-SubCell"/>
</dbReference>
<dbReference type="GO" id="GO:0010309">
    <property type="term" value="F:acireductone dioxygenase [iron(II)-requiring] activity"/>
    <property type="evidence" value="ECO:0007669"/>
    <property type="project" value="UniProtKB-UniRule"/>
</dbReference>
<evidence type="ECO:0000256" key="7">
    <source>
        <dbReference type="ARBA" id="ARBA00023002"/>
    </source>
</evidence>
<dbReference type="PANTHER" id="PTHR23418:SF0">
    <property type="entry name" value="ACIREDUCTONE DIOXYGENASE"/>
    <property type="match status" value="1"/>
</dbReference>
<comment type="similarity">
    <text evidence="11">Belongs to the acireductone dioxygenase (ARD) family.</text>
</comment>
<dbReference type="InterPro" id="IPR011051">
    <property type="entry name" value="RmlC_Cupin_sf"/>
</dbReference>
<dbReference type="GO" id="GO:0010308">
    <property type="term" value="F:acireductone dioxygenase (Ni2+-requiring) activity"/>
    <property type="evidence" value="ECO:0007669"/>
    <property type="project" value="UniProtKB-UniRule"/>
</dbReference>
<evidence type="ECO:0000313" key="13">
    <source>
        <dbReference type="Proteomes" id="UP000887577"/>
    </source>
</evidence>
<dbReference type="EC" id="1.13.11.54" evidence="11"/>
<comment type="catalytic activity">
    <reaction evidence="1 11">
        <text>1,2-dihydroxy-5-(methylsulfanyl)pent-1-en-3-one + O2 = 4-methylsulfanyl-2-oxobutanoate + formate + 2 H(+)</text>
        <dbReference type="Rhea" id="RHEA:24504"/>
        <dbReference type="ChEBI" id="CHEBI:15378"/>
        <dbReference type="ChEBI" id="CHEBI:15379"/>
        <dbReference type="ChEBI" id="CHEBI:15740"/>
        <dbReference type="ChEBI" id="CHEBI:16723"/>
        <dbReference type="ChEBI" id="CHEBI:49252"/>
        <dbReference type="EC" id="1.13.11.54"/>
    </reaction>
</comment>
<evidence type="ECO:0000256" key="5">
    <source>
        <dbReference type="ARBA" id="ARBA00022723"/>
    </source>
</evidence>
<dbReference type="GO" id="GO:0016151">
    <property type="term" value="F:nickel cation binding"/>
    <property type="evidence" value="ECO:0007669"/>
    <property type="project" value="UniProtKB-UniRule"/>
</dbReference>
<keyword evidence="8 11" id="KW-0408">Iron</keyword>
<dbReference type="GO" id="GO:0005634">
    <property type="term" value="C:nucleus"/>
    <property type="evidence" value="ECO:0007669"/>
    <property type="project" value="UniProtKB-SubCell"/>
</dbReference>
<keyword evidence="13" id="KW-1185">Reference proteome</keyword>
<keyword evidence="4 11" id="KW-0028">Amino-acid biosynthesis</keyword>
<feature type="binding site" evidence="11">
    <location>
        <position position="128"/>
    </location>
    <ligand>
        <name>Ni(2+)</name>
        <dbReference type="ChEBI" id="CHEBI:49786"/>
        <note>for nickel-dependent acireductone dioxygenase activity</note>
    </ligand>
</feature>
<keyword evidence="6 11" id="KW-0223">Dioxygenase</keyword>
<evidence type="ECO:0000256" key="11">
    <source>
        <dbReference type="HAMAP-Rule" id="MF_03154"/>
    </source>
</evidence>
<dbReference type="GO" id="GO:0019509">
    <property type="term" value="P:L-methionine salvage from methylthioadenosine"/>
    <property type="evidence" value="ECO:0007669"/>
    <property type="project" value="UniProtKB-UniRule"/>
</dbReference>
<organism evidence="13 14">
    <name type="scientific">Panagrolaimus superbus</name>
    <dbReference type="NCBI Taxonomy" id="310955"/>
    <lineage>
        <taxon>Eukaryota</taxon>
        <taxon>Metazoa</taxon>
        <taxon>Ecdysozoa</taxon>
        <taxon>Nematoda</taxon>
        <taxon>Chromadorea</taxon>
        <taxon>Rhabditida</taxon>
        <taxon>Tylenchina</taxon>
        <taxon>Panagrolaimomorpha</taxon>
        <taxon>Panagrolaimoidea</taxon>
        <taxon>Panagrolaimidae</taxon>
        <taxon>Panagrolaimus</taxon>
    </lineage>
</organism>
<evidence type="ECO:0000256" key="6">
    <source>
        <dbReference type="ARBA" id="ARBA00022964"/>
    </source>
</evidence>
<dbReference type="WBParaSite" id="PSU_v2.g3275.t1">
    <property type="protein sequence ID" value="PSU_v2.g3275.t1"/>
    <property type="gene ID" value="PSU_v2.g3275"/>
</dbReference>